<evidence type="ECO:0000256" key="7">
    <source>
        <dbReference type="ARBA" id="ARBA00023136"/>
    </source>
</evidence>
<name>A0A1C7E7L0_9BACL</name>
<accession>A0A1C7E7L0</accession>
<evidence type="ECO:0000256" key="9">
    <source>
        <dbReference type="SAM" id="Phobius"/>
    </source>
</evidence>
<keyword evidence="2" id="KW-0813">Transport</keyword>
<keyword evidence="4" id="KW-0997">Cell inner membrane</keyword>
<dbReference type="KEGG" id="ppla:BBI15_03965"/>
<comment type="similarity">
    <text evidence="8">Belongs to the TsuA/YedE (TC 9.B.102) family.</text>
</comment>
<dbReference type="Pfam" id="PF04143">
    <property type="entry name" value="Sulf_transp"/>
    <property type="match status" value="1"/>
</dbReference>
<evidence type="ECO:0000256" key="6">
    <source>
        <dbReference type="ARBA" id="ARBA00022989"/>
    </source>
</evidence>
<evidence type="ECO:0000313" key="10">
    <source>
        <dbReference type="EMBL" id="ANU19422.1"/>
    </source>
</evidence>
<dbReference type="AlphaFoldDB" id="A0A1C7E7L0"/>
<dbReference type="STRING" id="1038856.BBI15_03965"/>
<dbReference type="PANTHER" id="PTHR30574">
    <property type="entry name" value="INNER MEMBRANE PROTEIN YEDE"/>
    <property type="match status" value="1"/>
</dbReference>
<keyword evidence="7 9" id="KW-0472">Membrane</keyword>
<proteinExistence type="inferred from homology"/>
<feature type="transmembrane region" description="Helical" evidence="9">
    <location>
        <begin position="201"/>
        <end position="225"/>
    </location>
</feature>
<dbReference type="OrthoDB" id="9794165at2"/>
<feature type="transmembrane region" description="Helical" evidence="9">
    <location>
        <begin position="246"/>
        <end position="266"/>
    </location>
</feature>
<keyword evidence="6 9" id="KW-1133">Transmembrane helix</keyword>
<keyword evidence="5 9" id="KW-0812">Transmembrane</keyword>
<dbReference type="PANTHER" id="PTHR30574:SF1">
    <property type="entry name" value="SULPHUR TRANSPORT DOMAIN-CONTAINING PROTEIN"/>
    <property type="match status" value="1"/>
</dbReference>
<feature type="transmembrane region" description="Helical" evidence="9">
    <location>
        <begin position="321"/>
        <end position="340"/>
    </location>
</feature>
<organism evidence="10 11">
    <name type="scientific">Planococcus plakortidis</name>
    <dbReference type="NCBI Taxonomy" id="1038856"/>
    <lineage>
        <taxon>Bacteria</taxon>
        <taxon>Bacillati</taxon>
        <taxon>Bacillota</taxon>
        <taxon>Bacilli</taxon>
        <taxon>Bacillales</taxon>
        <taxon>Caryophanaceae</taxon>
        <taxon>Planococcus</taxon>
    </lineage>
</organism>
<reference evidence="10" key="1">
    <citation type="submission" date="2016-10" db="EMBL/GenBank/DDBJ databases">
        <authorList>
            <person name="See-Too W.S."/>
        </authorList>
    </citation>
    <scope>NUCLEOTIDE SEQUENCE [LARGE SCALE GENOMIC DNA]</scope>
    <source>
        <strain evidence="10">DSM 23997</strain>
    </source>
</reference>
<protein>
    <submittedName>
        <fullName evidence="10">Uncharacterized protein</fullName>
    </submittedName>
</protein>
<sequence>MTTSTRVQPVNEVHDPVYRDTTALNAPQKSLIAGGIAVAALLTVYLLATQHISQTVLLGIGLLLGYTLFHARFGFTSAFRRFMSVGNGQAMRSHMLMLAVAVTLFAPILAYGYSFFGTGVSGYVSPVGVSLVVGAFIFGIGMQLGGGCASGTLYAIGGGRSVMFITLLFFIIGTTVGAYHLPFWTEDMPAFEPVSLATSTGLGYGGAWLVSIALFGLIAWITVIIEKKKRAPKMAPLPTSTGWKRIFRGSWPLFAAAIALAVLNALTLMTRGTPWGITSAFALWGSKIAEFFGVDVASWGYWQGANAAMLESSIFADSTTVLNFGVILGAFLASAAGGLFKFTKITLGNFWASVVGGLLMGYGARLAFGCNIGAYFGGIASFSLHGYIWGILALAGTFFALYLRPLFGLSVPKSNDSVC</sequence>
<feature type="transmembrane region" description="Helical" evidence="9">
    <location>
        <begin position="31"/>
        <end position="48"/>
    </location>
</feature>
<feature type="transmembrane region" description="Helical" evidence="9">
    <location>
        <begin position="162"/>
        <end position="181"/>
    </location>
</feature>
<gene>
    <name evidence="10" type="ORF">BBI15_03965</name>
</gene>
<evidence type="ECO:0000256" key="8">
    <source>
        <dbReference type="ARBA" id="ARBA00035655"/>
    </source>
</evidence>
<evidence type="ECO:0000256" key="1">
    <source>
        <dbReference type="ARBA" id="ARBA00004429"/>
    </source>
</evidence>
<comment type="subcellular location">
    <subcellularLocation>
        <location evidence="1">Cell inner membrane</location>
        <topology evidence="1">Multi-pass membrane protein</topology>
    </subcellularLocation>
</comment>
<keyword evidence="11" id="KW-1185">Reference proteome</keyword>
<feature type="transmembrane region" description="Helical" evidence="9">
    <location>
        <begin position="54"/>
        <end position="75"/>
    </location>
</feature>
<dbReference type="GO" id="GO:0005886">
    <property type="term" value="C:plasma membrane"/>
    <property type="evidence" value="ECO:0007669"/>
    <property type="project" value="UniProtKB-SubCell"/>
</dbReference>
<dbReference type="RefSeq" id="WP_068869173.1">
    <property type="nucleotide sequence ID" value="NZ_CP016539.2"/>
</dbReference>
<feature type="transmembrane region" description="Helical" evidence="9">
    <location>
        <begin position="128"/>
        <end position="155"/>
    </location>
</feature>
<feature type="transmembrane region" description="Helical" evidence="9">
    <location>
        <begin position="374"/>
        <end position="403"/>
    </location>
</feature>
<evidence type="ECO:0000256" key="2">
    <source>
        <dbReference type="ARBA" id="ARBA00022448"/>
    </source>
</evidence>
<evidence type="ECO:0000256" key="3">
    <source>
        <dbReference type="ARBA" id="ARBA00022475"/>
    </source>
</evidence>
<dbReference type="InterPro" id="IPR007272">
    <property type="entry name" value="Sulf_transp_TsuA/YedE"/>
</dbReference>
<keyword evidence="3" id="KW-1003">Cell membrane</keyword>
<dbReference type="EMBL" id="CP016539">
    <property type="protein sequence ID" value="ANU19422.1"/>
    <property type="molecule type" value="Genomic_DNA"/>
</dbReference>
<dbReference type="Proteomes" id="UP000092650">
    <property type="component" value="Chromosome"/>
</dbReference>
<evidence type="ECO:0000313" key="11">
    <source>
        <dbReference type="Proteomes" id="UP000092650"/>
    </source>
</evidence>
<feature type="transmembrane region" description="Helical" evidence="9">
    <location>
        <begin position="347"/>
        <end position="368"/>
    </location>
</feature>
<feature type="transmembrane region" description="Helical" evidence="9">
    <location>
        <begin position="96"/>
        <end position="116"/>
    </location>
</feature>
<evidence type="ECO:0000256" key="5">
    <source>
        <dbReference type="ARBA" id="ARBA00022692"/>
    </source>
</evidence>
<evidence type="ECO:0000256" key="4">
    <source>
        <dbReference type="ARBA" id="ARBA00022519"/>
    </source>
</evidence>